<feature type="compositionally biased region" description="Pro residues" evidence="1">
    <location>
        <begin position="301"/>
        <end position="312"/>
    </location>
</feature>
<keyword evidence="2" id="KW-0812">Transmembrane</keyword>
<proteinExistence type="predicted"/>
<feature type="transmembrane region" description="Helical" evidence="2">
    <location>
        <begin position="6"/>
        <end position="30"/>
    </location>
</feature>
<protein>
    <submittedName>
        <fullName evidence="3">Uncharacterized protein</fullName>
    </submittedName>
</protein>
<evidence type="ECO:0000256" key="1">
    <source>
        <dbReference type="SAM" id="MobiDB-lite"/>
    </source>
</evidence>
<evidence type="ECO:0000256" key="2">
    <source>
        <dbReference type="SAM" id="Phobius"/>
    </source>
</evidence>
<reference evidence="3 4" key="1">
    <citation type="journal article" date="2020" name="Cell">
        <title>Large-Scale Comparative Analyses of Tick Genomes Elucidate Their Genetic Diversity and Vector Capacities.</title>
        <authorList>
            <consortium name="Tick Genome and Microbiome Consortium (TIGMIC)"/>
            <person name="Jia N."/>
            <person name="Wang J."/>
            <person name="Shi W."/>
            <person name="Du L."/>
            <person name="Sun Y."/>
            <person name="Zhan W."/>
            <person name="Jiang J.F."/>
            <person name="Wang Q."/>
            <person name="Zhang B."/>
            <person name="Ji P."/>
            <person name="Bell-Sakyi L."/>
            <person name="Cui X.M."/>
            <person name="Yuan T.T."/>
            <person name="Jiang B.G."/>
            <person name="Yang W.F."/>
            <person name="Lam T.T."/>
            <person name="Chang Q.C."/>
            <person name="Ding S.J."/>
            <person name="Wang X.J."/>
            <person name="Zhu J.G."/>
            <person name="Ruan X.D."/>
            <person name="Zhao L."/>
            <person name="Wei J.T."/>
            <person name="Ye R.Z."/>
            <person name="Que T.C."/>
            <person name="Du C.H."/>
            <person name="Zhou Y.H."/>
            <person name="Cheng J.X."/>
            <person name="Dai P.F."/>
            <person name="Guo W.B."/>
            <person name="Han X.H."/>
            <person name="Huang E.J."/>
            <person name="Li L.F."/>
            <person name="Wei W."/>
            <person name="Gao Y.C."/>
            <person name="Liu J.Z."/>
            <person name="Shao H.Z."/>
            <person name="Wang X."/>
            <person name="Wang C.C."/>
            <person name="Yang T.C."/>
            <person name="Huo Q.B."/>
            <person name="Li W."/>
            <person name="Chen H.Y."/>
            <person name="Chen S.E."/>
            <person name="Zhou L.G."/>
            <person name="Ni X.B."/>
            <person name="Tian J.H."/>
            <person name="Sheng Y."/>
            <person name="Liu T."/>
            <person name="Pan Y.S."/>
            <person name="Xia L.Y."/>
            <person name="Li J."/>
            <person name="Zhao F."/>
            <person name="Cao W.C."/>
        </authorList>
    </citation>
    <scope>NUCLEOTIDE SEQUENCE [LARGE SCALE GENOMIC DNA]</scope>
    <source>
        <strain evidence="3">HaeL-2018</strain>
    </source>
</reference>
<feature type="transmembrane region" description="Helical" evidence="2">
    <location>
        <begin position="214"/>
        <end position="242"/>
    </location>
</feature>
<gene>
    <name evidence="3" type="ORF">HPB48_010100</name>
</gene>
<evidence type="ECO:0000313" key="3">
    <source>
        <dbReference type="EMBL" id="KAH9367995.1"/>
    </source>
</evidence>
<name>A0A9J6FYQ1_HAELO</name>
<feature type="region of interest" description="Disordered" evidence="1">
    <location>
        <begin position="248"/>
        <end position="313"/>
    </location>
</feature>
<feature type="transmembrane region" description="Helical" evidence="2">
    <location>
        <begin position="51"/>
        <end position="75"/>
    </location>
</feature>
<dbReference type="AlphaFoldDB" id="A0A9J6FYQ1"/>
<feature type="compositionally biased region" description="Basic residues" evidence="1">
    <location>
        <begin position="248"/>
        <end position="293"/>
    </location>
</feature>
<keyword evidence="2" id="KW-1133">Transmembrane helix</keyword>
<keyword evidence="2" id="KW-0472">Membrane</keyword>
<keyword evidence="4" id="KW-1185">Reference proteome</keyword>
<sequence length="491" mass="53663">MIFGPLTLFRIGLLGVALVVSVAATLYACYSWRKRQKALKKGRRSPAFVGLVLMFGAVLLFVHVAVVMPIIARWLPVCVLFDSYLCAPYRSGDFGILDDAVEGVWPPANRPDPFCRLVPSRLSSQCRTQGTTGIGEMPACAGPKEPQRRRILRKPNKYNILLHRQPPQLQPIRLQRPKIAGTKLIGDCFYPFKVVDTDMTAACPLFTDELVGHYMALVISAIFGLLSAVAAGAIATLFLAIGHKRKKSQISKMKSMKTRVLRKKKSSKKGRSRTKKKMKSKMKNKMQNKKKNKEKTTSETPPEPPPPPPPPVIVEQTRHVQVEVPVPVPVPVKRRRRRRLPQLPPPPIFLLAPPPAQSPSTTQLLPALIAAPQPPPIPQPVLLKAPQPPSVIMAPRKRRRTRTATIVKPVSVPAAVPVSVAHPVSSLTQHSVVTRGRAARSSFGNLGGHFGAIVGNPAFGSAPVITGARSPSVCFQPKSGPVFMVRRSPSV</sequence>
<evidence type="ECO:0000313" key="4">
    <source>
        <dbReference type="Proteomes" id="UP000821853"/>
    </source>
</evidence>
<comment type="caution">
    <text evidence="3">The sequence shown here is derived from an EMBL/GenBank/DDBJ whole genome shotgun (WGS) entry which is preliminary data.</text>
</comment>
<organism evidence="3 4">
    <name type="scientific">Haemaphysalis longicornis</name>
    <name type="common">Bush tick</name>
    <dbReference type="NCBI Taxonomy" id="44386"/>
    <lineage>
        <taxon>Eukaryota</taxon>
        <taxon>Metazoa</taxon>
        <taxon>Ecdysozoa</taxon>
        <taxon>Arthropoda</taxon>
        <taxon>Chelicerata</taxon>
        <taxon>Arachnida</taxon>
        <taxon>Acari</taxon>
        <taxon>Parasitiformes</taxon>
        <taxon>Ixodida</taxon>
        <taxon>Ixodoidea</taxon>
        <taxon>Ixodidae</taxon>
        <taxon>Haemaphysalinae</taxon>
        <taxon>Haemaphysalis</taxon>
    </lineage>
</organism>
<dbReference type="OrthoDB" id="10621506at2759"/>
<accession>A0A9J6FYQ1</accession>
<dbReference type="OMA" id="YLCAPYR"/>
<dbReference type="EMBL" id="JABSTR010000004">
    <property type="protein sequence ID" value="KAH9367995.1"/>
    <property type="molecule type" value="Genomic_DNA"/>
</dbReference>
<dbReference type="VEuPathDB" id="VectorBase:HLOH_057607"/>
<dbReference type="Proteomes" id="UP000821853">
    <property type="component" value="Chromosome 2"/>
</dbReference>